<organism evidence="1 2">
    <name type="scientific">Athelia psychrophila</name>
    <dbReference type="NCBI Taxonomy" id="1759441"/>
    <lineage>
        <taxon>Eukaryota</taxon>
        <taxon>Fungi</taxon>
        <taxon>Dikarya</taxon>
        <taxon>Basidiomycota</taxon>
        <taxon>Agaricomycotina</taxon>
        <taxon>Agaricomycetes</taxon>
        <taxon>Agaricomycetidae</taxon>
        <taxon>Atheliales</taxon>
        <taxon>Atheliaceae</taxon>
        <taxon>Athelia</taxon>
    </lineage>
</organism>
<accession>A0A167VBG7</accession>
<evidence type="ECO:0000313" key="2">
    <source>
        <dbReference type="Proteomes" id="UP000076532"/>
    </source>
</evidence>
<dbReference type="EMBL" id="KV417884">
    <property type="protein sequence ID" value="KZP04833.1"/>
    <property type="molecule type" value="Genomic_DNA"/>
</dbReference>
<proteinExistence type="predicted"/>
<dbReference type="Proteomes" id="UP000076532">
    <property type="component" value="Unassembled WGS sequence"/>
</dbReference>
<evidence type="ECO:0000313" key="1">
    <source>
        <dbReference type="EMBL" id="KZP04833.1"/>
    </source>
</evidence>
<name>A0A167VBG7_9AGAM</name>
<dbReference type="AlphaFoldDB" id="A0A167VBG7"/>
<sequence length="65" mass="7664">MPRVEVPVTIEELDLRLERHRRHDPAVPKKKDLTRKIQKIEVLEQAVKRYDTAPEISETYLRGGD</sequence>
<keyword evidence="2" id="KW-1185">Reference proteome</keyword>
<gene>
    <name evidence="1" type="ORF">FIBSPDRAFT_967785</name>
</gene>
<protein>
    <submittedName>
        <fullName evidence="1">Uncharacterized protein</fullName>
    </submittedName>
</protein>
<reference evidence="1 2" key="1">
    <citation type="journal article" date="2016" name="Mol. Biol. Evol.">
        <title>Comparative Genomics of Early-Diverging Mushroom-Forming Fungi Provides Insights into the Origins of Lignocellulose Decay Capabilities.</title>
        <authorList>
            <person name="Nagy L.G."/>
            <person name="Riley R."/>
            <person name="Tritt A."/>
            <person name="Adam C."/>
            <person name="Daum C."/>
            <person name="Floudas D."/>
            <person name="Sun H."/>
            <person name="Yadav J.S."/>
            <person name="Pangilinan J."/>
            <person name="Larsson K.H."/>
            <person name="Matsuura K."/>
            <person name="Barry K."/>
            <person name="Labutti K."/>
            <person name="Kuo R."/>
            <person name="Ohm R.A."/>
            <person name="Bhattacharya S.S."/>
            <person name="Shirouzu T."/>
            <person name="Yoshinaga Y."/>
            <person name="Martin F.M."/>
            <person name="Grigoriev I.V."/>
            <person name="Hibbett D.S."/>
        </authorList>
    </citation>
    <scope>NUCLEOTIDE SEQUENCE [LARGE SCALE GENOMIC DNA]</scope>
    <source>
        <strain evidence="1 2">CBS 109695</strain>
    </source>
</reference>